<name>A0A9D4SVX0_RHISA</name>
<comment type="caution">
    <text evidence="1">The sequence shown here is derived from an EMBL/GenBank/DDBJ whole genome shotgun (WGS) entry which is preliminary data.</text>
</comment>
<dbReference type="Proteomes" id="UP000821837">
    <property type="component" value="Chromosome 5"/>
</dbReference>
<organism evidence="1 2">
    <name type="scientific">Rhipicephalus sanguineus</name>
    <name type="common">Brown dog tick</name>
    <name type="synonym">Ixodes sanguineus</name>
    <dbReference type="NCBI Taxonomy" id="34632"/>
    <lineage>
        <taxon>Eukaryota</taxon>
        <taxon>Metazoa</taxon>
        <taxon>Ecdysozoa</taxon>
        <taxon>Arthropoda</taxon>
        <taxon>Chelicerata</taxon>
        <taxon>Arachnida</taxon>
        <taxon>Acari</taxon>
        <taxon>Parasitiformes</taxon>
        <taxon>Ixodida</taxon>
        <taxon>Ixodoidea</taxon>
        <taxon>Ixodidae</taxon>
        <taxon>Rhipicephalinae</taxon>
        <taxon>Rhipicephalus</taxon>
        <taxon>Rhipicephalus</taxon>
    </lineage>
</organism>
<accession>A0A9D4SVX0</accession>
<dbReference type="EMBL" id="JABSTV010001251">
    <property type="protein sequence ID" value="KAH7951322.1"/>
    <property type="molecule type" value="Genomic_DNA"/>
</dbReference>
<dbReference type="AlphaFoldDB" id="A0A9D4SVX0"/>
<gene>
    <name evidence="1" type="ORF">HPB52_007886</name>
</gene>
<sequence length="193" mass="21675">MHLTATQLRKLNNLLRRSTRVTLGVPSYAPNAFVDATAIYNNLGERLVMHEEGETHRLTTSNQGRRLLELVGHNTTNLPLYHRQILHGTHFLTSTLDQYQNTCILKEMLQDASRAAADSFKVIRPHTAPMPALEPAKAEIVAITQAITQHEHASHEITVRTYSKAELRAFLQNQLPSDVLAQLTTYGLTISPY</sequence>
<reference evidence="1" key="2">
    <citation type="submission" date="2021-09" db="EMBL/GenBank/DDBJ databases">
        <authorList>
            <person name="Jia N."/>
            <person name="Wang J."/>
            <person name="Shi W."/>
            <person name="Du L."/>
            <person name="Sun Y."/>
            <person name="Zhan W."/>
            <person name="Jiang J."/>
            <person name="Wang Q."/>
            <person name="Zhang B."/>
            <person name="Ji P."/>
            <person name="Sakyi L.B."/>
            <person name="Cui X."/>
            <person name="Yuan T."/>
            <person name="Jiang B."/>
            <person name="Yang W."/>
            <person name="Lam T.T.-Y."/>
            <person name="Chang Q."/>
            <person name="Ding S."/>
            <person name="Wang X."/>
            <person name="Zhu J."/>
            <person name="Ruan X."/>
            <person name="Zhao L."/>
            <person name="Wei J."/>
            <person name="Que T."/>
            <person name="Du C."/>
            <person name="Cheng J."/>
            <person name="Dai P."/>
            <person name="Han X."/>
            <person name="Huang E."/>
            <person name="Gao Y."/>
            <person name="Liu J."/>
            <person name="Shao H."/>
            <person name="Ye R."/>
            <person name="Li L."/>
            <person name="Wei W."/>
            <person name="Wang X."/>
            <person name="Wang C."/>
            <person name="Huo Q."/>
            <person name="Li W."/>
            <person name="Guo W."/>
            <person name="Chen H."/>
            <person name="Chen S."/>
            <person name="Zhou L."/>
            <person name="Zhou L."/>
            <person name="Ni X."/>
            <person name="Tian J."/>
            <person name="Zhou Y."/>
            <person name="Sheng Y."/>
            <person name="Liu T."/>
            <person name="Pan Y."/>
            <person name="Xia L."/>
            <person name="Li J."/>
            <person name="Zhao F."/>
            <person name="Cao W."/>
        </authorList>
    </citation>
    <scope>NUCLEOTIDE SEQUENCE</scope>
    <source>
        <strain evidence="1">Rsan-2018</strain>
        <tissue evidence="1">Larvae</tissue>
    </source>
</reference>
<reference evidence="1" key="1">
    <citation type="journal article" date="2020" name="Cell">
        <title>Large-Scale Comparative Analyses of Tick Genomes Elucidate Their Genetic Diversity and Vector Capacities.</title>
        <authorList>
            <consortium name="Tick Genome and Microbiome Consortium (TIGMIC)"/>
            <person name="Jia N."/>
            <person name="Wang J."/>
            <person name="Shi W."/>
            <person name="Du L."/>
            <person name="Sun Y."/>
            <person name="Zhan W."/>
            <person name="Jiang J.F."/>
            <person name="Wang Q."/>
            <person name="Zhang B."/>
            <person name="Ji P."/>
            <person name="Bell-Sakyi L."/>
            <person name="Cui X.M."/>
            <person name="Yuan T.T."/>
            <person name="Jiang B.G."/>
            <person name="Yang W.F."/>
            <person name="Lam T.T."/>
            <person name="Chang Q.C."/>
            <person name="Ding S.J."/>
            <person name="Wang X.J."/>
            <person name="Zhu J.G."/>
            <person name="Ruan X.D."/>
            <person name="Zhao L."/>
            <person name="Wei J.T."/>
            <person name="Ye R.Z."/>
            <person name="Que T.C."/>
            <person name="Du C.H."/>
            <person name="Zhou Y.H."/>
            <person name="Cheng J.X."/>
            <person name="Dai P.F."/>
            <person name="Guo W.B."/>
            <person name="Han X.H."/>
            <person name="Huang E.J."/>
            <person name="Li L.F."/>
            <person name="Wei W."/>
            <person name="Gao Y.C."/>
            <person name="Liu J.Z."/>
            <person name="Shao H.Z."/>
            <person name="Wang X."/>
            <person name="Wang C.C."/>
            <person name="Yang T.C."/>
            <person name="Huo Q.B."/>
            <person name="Li W."/>
            <person name="Chen H.Y."/>
            <person name="Chen S.E."/>
            <person name="Zhou L.G."/>
            <person name="Ni X.B."/>
            <person name="Tian J.H."/>
            <person name="Sheng Y."/>
            <person name="Liu T."/>
            <person name="Pan Y.S."/>
            <person name="Xia L.Y."/>
            <person name="Li J."/>
            <person name="Zhao F."/>
            <person name="Cao W.C."/>
        </authorList>
    </citation>
    <scope>NUCLEOTIDE SEQUENCE</scope>
    <source>
        <strain evidence="1">Rsan-2018</strain>
    </source>
</reference>
<proteinExistence type="predicted"/>
<evidence type="ECO:0000313" key="2">
    <source>
        <dbReference type="Proteomes" id="UP000821837"/>
    </source>
</evidence>
<evidence type="ECO:0000313" key="1">
    <source>
        <dbReference type="EMBL" id="KAH7951322.1"/>
    </source>
</evidence>
<keyword evidence="2" id="KW-1185">Reference proteome</keyword>
<protein>
    <submittedName>
        <fullName evidence="1">Uncharacterized protein</fullName>
    </submittedName>
</protein>